<organism evidence="1 2">
    <name type="scientific">Grifola frondosa</name>
    <name type="common">Maitake</name>
    <name type="synonym">Polyporus frondosus</name>
    <dbReference type="NCBI Taxonomy" id="5627"/>
    <lineage>
        <taxon>Eukaryota</taxon>
        <taxon>Fungi</taxon>
        <taxon>Dikarya</taxon>
        <taxon>Basidiomycota</taxon>
        <taxon>Agaricomycotina</taxon>
        <taxon>Agaricomycetes</taxon>
        <taxon>Polyporales</taxon>
        <taxon>Grifolaceae</taxon>
        <taxon>Grifola</taxon>
    </lineage>
</organism>
<gene>
    <name evidence="1" type="ORF">A0H81_14098</name>
</gene>
<dbReference type="EMBL" id="LUGG01000038">
    <property type="protein sequence ID" value="OBZ65854.1"/>
    <property type="molecule type" value="Genomic_DNA"/>
</dbReference>
<keyword evidence="2" id="KW-1185">Reference proteome</keyword>
<proteinExistence type="predicted"/>
<comment type="caution">
    <text evidence="1">The sequence shown here is derived from an EMBL/GenBank/DDBJ whole genome shotgun (WGS) entry which is preliminary data.</text>
</comment>
<name>A0A1C7LST6_GRIFR</name>
<protein>
    <submittedName>
        <fullName evidence="1">Uncharacterized protein</fullName>
    </submittedName>
</protein>
<evidence type="ECO:0000313" key="2">
    <source>
        <dbReference type="Proteomes" id="UP000092993"/>
    </source>
</evidence>
<dbReference type="OrthoDB" id="3049701at2759"/>
<dbReference type="Proteomes" id="UP000092993">
    <property type="component" value="Unassembled WGS sequence"/>
</dbReference>
<evidence type="ECO:0000313" key="1">
    <source>
        <dbReference type="EMBL" id="OBZ65854.1"/>
    </source>
</evidence>
<accession>A0A1C7LST6</accession>
<dbReference type="AlphaFoldDB" id="A0A1C7LST6"/>
<sequence length="74" mass="8063">MYEPDQPPAYLAATLSYGIINGHPLWMEISELHSFWLMNTCSMGLPGLADDDAAAGRLNVEGLAHTIGGHDRHD</sequence>
<reference evidence="1 2" key="1">
    <citation type="submission" date="2016-03" db="EMBL/GenBank/DDBJ databases">
        <title>Whole genome sequencing of Grifola frondosa 9006-11.</title>
        <authorList>
            <person name="Min B."/>
            <person name="Park H."/>
            <person name="Kim J.-G."/>
            <person name="Cho H."/>
            <person name="Oh Y.-L."/>
            <person name="Kong W.-S."/>
            <person name="Choi I.-G."/>
        </authorList>
    </citation>
    <scope>NUCLEOTIDE SEQUENCE [LARGE SCALE GENOMIC DNA]</scope>
    <source>
        <strain evidence="1 2">9006-11</strain>
    </source>
</reference>